<proteinExistence type="predicted"/>
<sequence length="312" mass="32574">MVGEELELLITVVVGAQDERQARTACAGLLRRVGGRVVQADDCSDEEPGCWSVTVSLVSGERATQNVAGALARAVRAFVRSLGDEFPMPRVSCEPPTAWTVLEDPPRLDGLVPGAERLLVEAWAGGDPQRRPARPEPAAQERPEPAARTHPEPATRTHPEGAAQARPGAAARVDAEPPPDTRPAPSPGAGAEPAPDTRLLLRVDVAADRSAGAEWQARAVASRVARDGKITRVAPQGDLLSVHVDLGSSAEPPEAALRGAVSSLGRSGWTPVRWAGPSAVIRWSAAPVPPSGIAALELTATPASAFVWTVPD</sequence>
<dbReference type="RefSeq" id="WP_204842506.1">
    <property type="nucleotide sequence ID" value="NZ_JAFBCL010000001.1"/>
</dbReference>
<feature type="region of interest" description="Disordered" evidence="1">
    <location>
        <begin position="122"/>
        <end position="197"/>
    </location>
</feature>
<evidence type="ECO:0000256" key="1">
    <source>
        <dbReference type="SAM" id="MobiDB-lite"/>
    </source>
</evidence>
<evidence type="ECO:0000313" key="2">
    <source>
        <dbReference type="EMBL" id="MBM7811642.1"/>
    </source>
</evidence>
<organism evidence="2 3">
    <name type="scientific">Saccharothrix algeriensis</name>
    <dbReference type="NCBI Taxonomy" id="173560"/>
    <lineage>
        <taxon>Bacteria</taxon>
        <taxon>Bacillati</taxon>
        <taxon>Actinomycetota</taxon>
        <taxon>Actinomycetes</taxon>
        <taxon>Pseudonocardiales</taxon>
        <taxon>Pseudonocardiaceae</taxon>
        <taxon>Saccharothrix</taxon>
    </lineage>
</organism>
<accession>A0ABS2S5Y4</accession>
<comment type="caution">
    <text evidence="2">The sequence shown here is derived from an EMBL/GenBank/DDBJ whole genome shotgun (WGS) entry which is preliminary data.</text>
</comment>
<keyword evidence="3" id="KW-1185">Reference proteome</keyword>
<dbReference type="Proteomes" id="UP001195724">
    <property type="component" value="Unassembled WGS sequence"/>
</dbReference>
<reference evidence="2 3" key="1">
    <citation type="submission" date="2021-01" db="EMBL/GenBank/DDBJ databases">
        <title>Sequencing the genomes of 1000 actinobacteria strains.</title>
        <authorList>
            <person name="Klenk H.-P."/>
        </authorList>
    </citation>
    <scope>NUCLEOTIDE SEQUENCE [LARGE SCALE GENOMIC DNA]</scope>
    <source>
        <strain evidence="2 3">DSM 44581</strain>
    </source>
</reference>
<feature type="compositionally biased region" description="Pro residues" evidence="1">
    <location>
        <begin position="176"/>
        <end position="186"/>
    </location>
</feature>
<dbReference type="EMBL" id="JAFBCL010000001">
    <property type="protein sequence ID" value="MBM7811642.1"/>
    <property type="molecule type" value="Genomic_DNA"/>
</dbReference>
<feature type="compositionally biased region" description="Basic and acidic residues" evidence="1">
    <location>
        <begin position="128"/>
        <end position="159"/>
    </location>
</feature>
<name>A0ABS2S5Y4_9PSEU</name>
<protein>
    <submittedName>
        <fullName evidence="2">Uncharacterized protein</fullName>
    </submittedName>
</protein>
<feature type="compositionally biased region" description="Low complexity" evidence="1">
    <location>
        <begin position="160"/>
        <end position="172"/>
    </location>
</feature>
<evidence type="ECO:0000313" key="3">
    <source>
        <dbReference type="Proteomes" id="UP001195724"/>
    </source>
</evidence>
<gene>
    <name evidence="2" type="ORF">JOE68_002507</name>
</gene>